<proteinExistence type="predicted"/>
<keyword evidence="1" id="KW-0472">Membrane</keyword>
<keyword evidence="4" id="KW-1185">Reference proteome</keyword>
<dbReference type="Pfam" id="PF24266">
    <property type="entry name" value="HTH_HVO_0163_N"/>
    <property type="match status" value="1"/>
</dbReference>
<dbReference type="InterPro" id="IPR036388">
    <property type="entry name" value="WH-like_DNA-bd_sf"/>
</dbReference>
<dbReference type="InterPro" id="IPR011991">
    <property type="entry name" value="ArsR-like_HTH"/>
</dbReference>
<dbReference type="AlphaFoldDB" id="A0A9E4ZKD0"/>
<accession>A0A9E4ZKD0</accession>
<dbReference type="CDD" id="cd00090">
    <property type="entry name" value="HTH_ARSR"/>
    <property type="match status" value="1"/>
</dbReference>
<feature type="transmembrane region" description="Helical" evidence="1">
    <location>
        <begin position="52"/>
        <end position="81"/>
    </location>
</feature>
<dbReference type="RefSeq" id="WP_261597807.1">
    <property type="nucleotide sequence ID" value="NZ_VHLL01000005.1"/>
</dbReference>
<protein>
    <submittedName>
        <fullName evidence="3">Winged helix-turn-helix transcriptional regulator</fullName>
    </submittedName>
</protein>
<dbReference type="PANTHER" id="PTHR36216">
    <property type="entry name" value="TRANSCRIPTIONAL REGULATOR, TRMB"/>
    <property type="match status" value="1"/>
</dbReference>
<evidence type="ECO:0000256" key="1">
    <source>
        <dbReference type="SAM" id="Phobius"/>
    </source>
</evidence>
<evidence type="ECO:0000313" key="3">
    <source>
        <dbReference type="EMBL" id="MCT8337697.1"/>
    </source>
</evidence>
<name>A0A9E4ZKD0_9EURY</name>
<dbReference type="Gene3D" id="1.10.10.10">
    <property type="entry name" value="Winged helix-like DNA-binding domain superfamily/Winged helix DNA-binding domain"/>
    <property type="match status" value="2"/>
</dbReference>
<keyword evidence="1" id="KW-0812">Transmembrane</keyword>
<organism evidence="3 4">
    <name type="scientific">Methanoculleus formosensis</name>
    <dbReference type="NCBI Taxonomy" id="2590886"/>
    <lineage>
        <taxon>Archaea</taxon>
        <taxon>Methanobacteriati</taxon>
        <taxon>Methanobacteriota</taxon>
        <taxon>Stenosarchaea group</taxon>
        <taxon>Methanomicrobia</taxon>
        <taxon>Methanomicrobiales</taxon>
        <taxon>Methanomicrobiaceae</taxon>
        <taxon>Methanoculleus</taxon>
    </lineage>
</organism>
<dbReference type="SUPFAM" id="SSF46785">
    <property type="entry name" value="Winged helix' DNA-binding domain"/>
    <property type="match status" value="2"/>
</dbReference>
<sequence length="258" mass="28507">MVAGMRITGIALVIFCLALLPSAACATAVQDAYPEKVPLDDLMPVYVWNIPLDIVVLGLVSIFVPVLFVPMQLVFSLFAWLHFGHKRVLRNNVLENETRNAVYLCIRDNPGINTNSLSRLLGMNIGTLRYHVGILCRMGMVVPEPNCRGMRYYADTGACPGLERKVAGYLNEQSKSRILNIVLQHPGCTRKEIASRLIMSGANVTWHMKPLLRDGIVRDEKKERFVHYYICADAKECVQAHGSGKPAIAGGRVSGTGI</sequence>
<comment type="caution">
    <text evidence="3">The sequence shown here is derived from an EMBL/GenBank/DDBJ whole genome shotgun (WGS) entry which is preliminary data.</text>
</comment>
<dbReference type="PANTHER" id="PTHR36216:SF1">
    <property type="entry name" value="HTH ARSR-TYPE DOMAIN-CONTAINING PROTEIN"/>
    <property type="match status" value="1"/>
</dbReference>
<dbReference type="InterPro" id="IPR056504">
    <property type="entry name" value="HTH_HVO_0163_N"/>
</dbReference>
<gene>
    <name evidence="3" type="ORF">FKB36_09430</name>
</gene>
<reference evidence="3" key="1">
    <citation type="submission" date="2019-06" db="EMBL/GenBank/DDBJ databases">
        <title>Methanoculleus strain from Tamsui River, Taipei, Taiwan.</title>
        <authorList>
            <person name="You Y.-T."/>
            <person name="Chen S.-C."/>
            <person name="Lai S.-J."/>
            <person name="Lee Y.-C."/>
            <person name="Lai M.-C."/>
        </authorList>
    </citation>
    <scope>NUCLEOTIDE SEQUENCE</scope>
    <source>
        <strain evidence="3">Afa-1</strain>
    </source>
</reference>
<dbReference type="Proteomes" id="UP001065682">
    <property type="component" value="Unassembled WGS sequence"/>
</dbReference>
<dbReference type="InterPro" id="IPR036390">
    <property type="entry name" value="WH_DNA-bd_sf"/>
</dbReference>
<evidence type="ECO:0000259" key="2">
    <source>
        <dbReference type="Pfam" id="PF24266"/>
    </source>
</evidence>
<feature type="domain" description="HVO-0163 N-terminal HTH" evidence="2">
    <location>
        <begin position="96"/>
        <end position="156"/>
    </location>
</feature>
<keyword evidence="1" id="KW-1133">Transmembrane helix</keyword>
<dbReference type="Pfam" id="PF13412">
    <property type="entry name" value="HTH_24"/>
    <property type="match status" value="1"/>
</dbReference>
<dbReference type="EMBL" id="VHLL01000005">
    <property type="protein sequence ID" value="MCT8337697.1"/>
    <property type="molecule type" value="Genomic_DNA"/>
</dbReference>
<evidence type="ECO:0000313" key="4">
    <source>
        <dbReference type="Proteomes" id="UP001065682"/>
    </source>
</evidence>